<dbReference type="GO" id="GO:1990904">
    <property type="term" value="C:ribonucleoprotein complex"/>
    <property type="evidence" value="ECO:0007669"/>
    <property type="project" value="UniProtKB-KW"/>
</dbReference>
<comment type="similarity">
    <text evidence="1">Belongs to the bacterial ribosomal protein bS6 family.</text>
</comment>
<dbReference type="GO" id="GO:0003735">
    <property type="term" value="F:structural constituent of ribosome"/>
    <property type="evidence" value="ECO:0007669"/>
    <property type="project" value="InterPro"/>
</dbReference>
<evidence type="ECO:0000313" key="7">
    <source>
        <dbReference type="EMBL" id="MBK1879789.1"/>
    </source>
</evidence>
<keyword evidence="2 7" id="KW-0689">Ribosomal protein</keyword>
<dbReference type="CDD" id="cd00473">
    <property type="entry name" value="bS6"/>
    <property type="match status" value="1"/>
</dbReference>
<evidence type="ECO:0000313" key="8">
    <source>
        <dbReference type="Proteomes" id="UP000617628"/>
    </source>
</evidence>
<dbReference type="InterPro" id="IPR035980">
    <property type="entry name" value="Ribosomal_bS6_sf"/>
</dbReference>
<organism evidence="7 8">
    <name type="scientific">Pelagicoccus mobilis</name>
    <dbReference type="NCBI Taxonomy" id="415221"/>
    <lineage>
        <taxon>Bacteria</taxon>
        <taxon>Pseudomonadati</taxon>
        <taxon>Verrucomicrobiota</taxon>
        <taxon>Opitutia</taxon>
        <taxon>Puniceicoccales</taxon>
        <taxon>Pelagicoccaceae</taxon>
        <taxon>Pelagicoccus</taxon>
    </lineage>
</organism>
<accession>A0A934S5J2</accession>
<dbReference type="SUPFAM" id="SSF54995">
    <property type="entry name" value="Ribosomal protein S6"/>
    <property type="match status" value="1"/>
</dbReference>
<name>A0A934S5J2_9BACT</name>
<keyword evidence="8" id="KW-1185">Reference proteome</keyword>
<evidence type="ECO:0000256" key="2">
    <source>
        <dbReference type="ARBA" id="ARBA00022980"/>
    </source>
</evidence>
<comment type="function">
    <text evidence="4">Binds together with bS18 to 16S ribosomal RNA.</text>
</comment>
<dbReference type="AlphaFoldDB" id="A0A934S5J2"/>
<dbReference type="Pfam" id="PF01250">
    <property type="entry name" value="Ribosomal_S6"/>
    <property type="match status" value="1"/>
</dbReference>
<evidence type="ECO:0000256" key="6">
    <source>
        <dbReference type="ARBA" id="ARBA00035520"/>
    </source>
</evidence>
<dbReference type="GO" id="GO:0005840">
    <property type="term" value="C:ribosome"/>
    <property type="evidence" value="ECO:0007669"/>
    <property type="project" value="UniProtKB-KW"/>
</dbReference>
<dbReference type="Proteomes" id="UP000617628">
    <property type="component" value="Unassembled WGS sequence"/>
</dbReference>
<dbReference type="Gene3D" id="3.30.70.60">
    <property type="match status" value="1"/>
</dbReference>
<evidence type="ECO:0000256" key="5">
    <source>
        <dbReference type="ARBA" id="ARBA00035294"/>
    </source>
</evidence>
<evidence type="ECO:0000256" key="1">
    <source>
        <dbReference type="ARBA" id="ARBA00009512"/>
    </source>
</evidence>
<reference evidence="7" key="1">
    <citation type="submission" date="2021-01" db="EMBL/GenBank/DDBJ databases">
        <title>Modified the classification status of verrucomicrobia.</title>
        <authorList>
            <person name="Feng X."/>
        </authorList>
    </citation>
    <scope>NUCLEOTIDE SEQUENCE</scope>
    <source>
        <strain evidence="7">KCTC 13126</strain>
    </source>
</reference>
<evidence type="ECO:0000256" key="4">
    <source>
        <dbReference type="ARBA" id="ARBA00035104"/>
    </source>
</evidence>
<keyword evidence="3" id="KW-0687">Ribonucleoprotein</keyword>
<dbReference type="InterPro" id="IPR014717">
    <property type="entry name" value="Transl_elong_EF1B/ribsomal_bS6"/>
</dbReference>
<dbReference type="GO" id="GO:0019843">
    <property type="term" value="F:rRNA binding"/>
    <property type="evidence" value="ECO:0007669"/>
    <property type="project" value="InterPro"/>
</dbReference>
<protein>
    <recommendedName>
        <fullName evidence="5">Small ribosomal subunit protein bS6</fullName>
    </recommendedName>
    <alternativeName>
        <fullName evidence="6">30S ribosomal protein S6</fullName>
    </alternativeName>
</protein>
<dbReference type="GO" id="GO:0006412">
    <property type="term" value="P:translation"/>
    <property type="evidence" value="ECO:0007669"/>
    <property type="project" value="InterPro"/>
</dbReference>
<proteinExistence type="inferred from homology"/>
<evidence type="ECO:0000256" key="3">
    <source>
        <dbReference type="ARBA" id="ARBA00023274"/>
    </source>
</evidence>
<sequence>MTATASNYKATFILDTRGRDESVEDLIEGLKGELAAAGAEVSAVEDLGRQDFVRTPDIKYTAGVYVQYFFSGSSDVPAAILEKLKLNKLVSHKMIQKA</sequence>
<dbReference type="InterPro" id="IPR020814">
    <property type="entry name" value="Ribosomal_S6_plastid/chlpt"/>
</dbReference>
<comment type="caution">
    <text evidence="7">The sequence shown here is derived from an EMBL/GenBank/DDBJ whole genome shotgun (WGS) entry which is preliminary data.</text>
</comment>
<dbReference type="EMBL" id="JAENIL010000058">
    <property type="protein sequence ID" value="MBK1879789.1"/>
    <property type="molecule type" value="Genomic_DNA"/>
</dbReference>
<gene>
    <name evidence="7" type="ORF">JIN87_23090</name>
</gene>
<dbReference type="RefSeq" id="WP_200358002.1">
    <property type="nucleotide sequence ID" value="NZ_JAENIL010000058.1"/>
</dbReference>
<dbReference type="InterPro" id="IPR000529">
    <property type="entry name" value="Ribosomal_bS6"/>
</dbReference>